<dbReference type="Gene3D" id="2.10.109.10">
    <property type="entry name" value="Umud Fragment, subunit A"/>
    <property type="match status" value="1"/>
</dbReference>
<dbReference type="EMBL" id="LGFO01000089">
    <property type="protein sequence ID" value="KUK36477.1"/>
    <property type="molecule type" value="Genomic_DNA"/>
</dbReference>
<evidence type="ECO:0000256" key="3">
    <source>
        <dbReference type="ARBA" id="ARBA00009370"/>
    </source>
</evidence>
<evidence type="ECO:0000256" key="6">
    <source>
        <dbReference type="ARBA" id="ARBA00022801"/>
    </source>
</evidence>
<feature type="domain" description="Peptidase S26" evidence="9">
    <location>
        <begin position="13"/>
        <end position="167"/>
    </location>
</feature>
<dbReference type="InterPro" id="IPR019758">
    <property type="entry name" value="Pept_S26A_signal_pept_1_CS"/>
</dbReference>
<proteinExistence type="inferred from homology"/>
<dbReference type="GO" id="GO:0005886">
    <property type="term" value="C:plasma membrane"/>
    <property type="evidence" value="ECO:0007669"/>
    <property type="project" value="UniProtKB-SubCell"/>
</dbReference>
<dbReference type="InterPro" id="IPR019533">
    <property type="entry name" value="Peptidase_S26"/>
</dbReference>
<evidence type="ECO:0000256" key="7">
    <source>
        <dbReference type="PIRSR" id="PIRSR600223-1"/>
    </source>
</evidence>
<dbReference type="InterPro" id="IPR000223">
    <property type="entry name" value="Pept_S26A_signal_pept_1"/>
</dbReference>
<accession>A0A101FGA7</accession>
<evidence type="ECO:0000256" key="8">
    <source>
        <dbReference type="RuleBase" id="RU362042"/>
    </source>
</evidence>
<evidence type="ECO:0000256" key="1">
    <source>
        <dbReference type="ARBA" id="ARBA00000677"/>
    </source>
</evidence>
<dbReference type="PROSITE" id="PS00501">
    <property type="entry name" value="SPASE_I_1"/>
    <property type="match status" value="1"/>
</dbReference>
<evidence type="ECO:0000313" key="10">
    <source>
        <dbReference type="EMBL" id="KUK36477.1"/>
    </source>
</evidence>
<feature type="active site" evidence="7">
    <location>
        <position position="87"/>
    </location>
</feature>
<dbReference type="PROSITE" id="PS00761">
    <property type="entry name" value="SPASE_I_3"/>
    <property type="match status" value="1"/>
</dbReference>
<dbReference type="GO" id="GO:0004252">
    <property type="term" value="F:serine-type endopeptidase activity"/>
    <property type="evidence" value="ECO:0007669"/>
    <property type="project" value="InterPro"/>
</dbReference>
<reference evidence="11" key="1">
    <citation type="journal article" date="2015" name="MBio">
        <title>Genome-Resolved Metagenomic Analysis Reveals Roles for Candidate Phyla and Other Microbial Community Members in Biogeochemical Transformations in Oil Reservoirs.</title>
        <authorList>
            <person name="Hu P."/>
            <person name="Tom L."/>
            <person name="Singh A."/>
            <person name="Thomas B.C."/>
            <person name="Baker B.J."/>
            <person name="Piceno Y.M."/>
            <person name="Andersen G.L."/>
            <person name="Banfield J.F."/>
        </authorList>
    </citation>
    <scope>NUCLEOTIDE SEQUENCE [LARGE SCALE GENOMIC DNA]</scope>
</reference>
<dbReference type="SUPFAM" id="SSF51306">
    <property type="entry name" value="LexA/Signal peptidase"/>
    <property type="match status" value="1"/>
</dbReference>
<name>A0A101FGA7_9THEO</name>
<comment type="similarity">
    <text evidence="3 8">Belongs to the peptidase S26 family.</text>
</comment>
<keyword evidence="8" id="KW-0812">Transmembrane</keyword>
<protein>
    <recommendedName>
        <fullName evidence="4 8">Signal peptidase I</fullName>
        <ecNumber evidence="4 8">3.4.21.89</ecNumber>
    </recommendedName>
</protein>
<keyword evidence="6 8" id="KW-0378">Hydrolase</keyword>
<comment type="catalytic activity">
    <reaction evidence="1 8">
        <text>Cleavage of hydrophobic, N-terminal signal or leader sequences from secreted and periplasmic proteins.</text>
        <dbReference type="EC" id="3.4.21.89"/>
    </reaction>
</comment>
<evidence type="ECO:0000256" key="5">
    <source>
        <dbReference type="ARBA" id="ARBA00022670"/>
    </source>
</evidence>
<feature type="active site" evidence="7">
    <location>
        <position position="44"/>
    </location>
</feature>
<dbReference type="InterPro" id="IPR019756">
    <property type="entry name" value="Pept_S26A_signal_pept_1_Ser-AS"/>
</dbReference>
<dbReference type="PATRIC" id="fig|85874.4.peg.176"/>
<comment type="caution">
    <text evidence="10">The sequence shown here is derived from an EMBL/GenBank/DDBJ whole genome shotgun (WGS) entry which is preliminary data.</text>
</comment>
<dbReference type="AlphaFoldDB" id="A0A101FGA7"/>
<keyword evidence="8" id="KW-1133">Transmembrane helix</keyword>
<keyword evidence="8" id="KW-0472">Membrane</keyword>
<dbReference type="NCBIfam" id="TIGR02227">
    <property type="entry name" value="sigpep_I_bact"/>
    <property type="match status" value="1"/>
</dbReference>
<dbReference type="PRINTS" id="PR00727">
    <property type="entry name" value="LEADERPTASE"/>
</dbReference>
<gene>
    <name evidence="10" type="ORF">XD66_0818</name>
</gene>
<dbReference type="CDD" id="cd06530">
    <property type="entry name" value="S26_SPase_I"/>
    <property type="match status" value="1"/>
</dbReference>
<comment type="subcellular location">
    <subcellularLocation>
        <location evidence="2">Cell membrane</location>
        <topology evidence="2">Single-pass type II membrane protein</topology>
    </subcellularLocation>
    <subcellularLocation>
        <location evidence="8">Membrane</location>
        <topology evidence="8">Single-pass type II membrane protein</topology>
    </subcellularLocation>
</comment>
<dbReference type="InterPro" id="IPR036286">
    <property type="entry name" value="LexA/Signal_pep-like_sf"/>
</dbReference>
<dbReference type="EC" id="3.4.21.89" evidence="4 8"/>
<keyword evidence="5 8" id="KW-0645">Protease</keyword>
<dbReference type="Proteomes" id="UP000053326">
    <property type="component" value="Unassembled WGS sequence"/>
</dbReference>
<evidence type="ECO:0000313" key="11">
    <source>
        <dbReference type="Proteomes" id="UP000053326"/>
    </source>
</evidence>
<dbReference type="PANTHER" id="PTHR43390">
    <property type="entry name" value="SIGNAL PEPTIDASE I"/>
    <property type="match status" value="1"/>
</dbReference>
<feature type="transmembrane region" description="Helical" evidence="8">
    <location>
        <begin position="12"/>
        <end position="34"/>
    </location>
</feature>
<dbReference type="GO" id="GO:0009003">
    <property type="term" value="F:signal peptidase activity"/>
    <property type="evidence" value="ECO:0007669"/>
    <property type="project" value="UniProtKB-EC"/>
</dbReference>
<dbReference type="GO" id="GO:0006465">
    <property type="term" value="P:signal peptide processing"/>
    <property type="evidence" value="ECO:0007669"/>
    <property type="project" value="InterPro"/>
</dbReference>
<evidence type="ECO:0000259" key="9">
    <source>
        <dbReference type="Pfam" id="PF10502"/>
    </source>
</evidence>
<sequence>MSQEKEKDKKSLWREILESVVLAVVLAAVIRIWFLEPFYIPSTSMEPTLYPQDRIIVNKIGYKFRQPERGDVVVFKYPLDPQRDFIKRVIALEGETIEVRDNCVFINGKRLEEPYLTDEVVAEFGPYVVPKDHLFVMGDNRNNSDDSRVWGPLNKKFLVGKAVFVYWPPERIMVIK</sequence>
<dbReference type="PANTHER" id="PTHR43390:SF1">
    <property type="entry name" value="CHLOROPLAST PROCESSING PEPTIDASE"/>
    <property type="match status" value="1"/>
</dbReference>
<organism evidence="10 11">
    <name type="scientific">Thermacetogenium phaeum</name>
    <dbReference type="NCBI Taxonomy" id="85874"/>
    <lineage>
        <taxon>Bacteria</taxon>
        <taxon>Bacillati</taxon>
        <taxon>Bacillota</taxon>
        <taxon>Clostridia</taxon>
        <taxon>Thermoanaerobacterales</taxon>
        <taxon>Thermoanaerobacteraceae</taxon>
        <taxon>Thermacetogenium</taxon>
    </lineage>
</organism>
<dbReference type="Pfam" id="PF10502">
    <property type="entry name" value="Peptidase_S26"/>
    <property type="match status" value="1"/>
</dbReference>
<evidence type="ECO:0000256" key="4">
    <source>
        <dbReference type="ARBA" id="ARBA00013208"/>
    </source>
</evidence>
<evidence type="ECO:0000256" key="2">
    <source>
        <dbReference type="ARBA" id="ARBA00004401"/>
    </source>
</evidence>